<keyword evidence="5" id="KW-0963">Cytoplasm</keyword>
<dbReference type="PROSITE" id="PS51986">
    <property type="entry name" value="GS_BETA_GRASP"/>
    <property type="match status" value="1"/>
</dbReference>
<dbReference type="SUPFAM" id="SSF54368">
    <property type="entry name" value="Glutamine synthetase, N-terminal domain"/>
    <property type="match status" value="1"/>
</dbReference>
<dbReference type="PROSITE" id="PS00180">
    <property type="entry name" value="GLNA_1"/>
    <property type="match status" value="1"/>
</dbReference>
<accession>A0A318TLQ2</accession>
<dbReference type="NCBIfam" id="TIGR00653">
    <property type="entry name" value="GlnA"/>
    <property type="match status" value="1"/>
</dbReference>
<dbReference type="OrthoDB" id="9807095at2"/>
<comment type="caution">
    <text evidence="21">The sequence shown here is derived from an EMBL/GenBank/DDBJ whole genome shotgun (WGS) entry which is preliminary data.</text>
</comment>
<comment type="similarity">
    <text evidence="2 16 17">Belongs to the glutamine synthetase family.</text>
</comment>
<evidence type="ECO:0000256" key="12">
    <source>
        <dbReference type="PIRSR" id="PIRSR604809-1"/>
    </source>
</evidence>
<evidence type="ECO:0000256" key="16">
    <source>
        <dbReference type="PROSITE-ProRule" id="PRU01330"/>
    </source>
</evidence>
<feature type="domain" description="GS catalytic" evidence="20">
    <location>
        <begin position="108"/>
        <end position="444"/>
    </location>
</feature>
<organism evidence="21 22">
    <name type="scientific">Ureibacillus chungkukjangi</name>
    <dbReference type="NCBI Taxonomy" id="1202712"/>
    <lineage>
        <taxon>Bacteria</taxon>
        <taxon>Bacillati</taxon>
        <taxon>Bacillota</taxon>
        <taxon>Bacilli</taxon>
        <taxon>Bacillales</taxon>
        <taxon>Caryophanaceae</taxon>
        <taxon>Ureibacillus</taxon>
    </lineage>
</organism>
<reference evidence="21 22" key="1">
    <citation type="submission" date="2018-06" db="EMBL/GenBank/DDBJ databases">
        <title>Genomic Encyclopedia of Archaeal and Bacterial Type Strains, Phase II (KMG-II): from individual species to whole genera.</title>
        <authorList>
            <person name="Goeker M."/>
        </authorList>
    </citation>
    <scope>NUCLEOTIDE SEQUENCE [LARGE SCALE GENOMIC DNA]</scope>
    <source>
        <strain evidence="21 22">KACC 16626</strain>
    </source>
</reference>
<sequence length="444" mass="49771">MVKYTKEDIRQIVKDEGVKYIRLQFTDILGTIKNVEIPLSQLDKALDDKMMFDGSSIEGFVRIEESDMYLKPDLDTFVIFPWTAEKGKVARLICDITNPDGTPFAGDPRANLKRVLANMEELGFTSFNLGPEPEFFLFKLDEKGEPTLELNDDGGYFDLAPTDLGENCRRDIVLELEEMGFEIEASHHEVAPGQHEIDFKYANAVEACDNIQTFKLVVKTIARKHGLHATFMPKPLFGVNGSGMHSNLSLFSGDKNAFWDPEADLELSETARQFMAGIMKHAKAFTAVTNPVVNSYKRLVPGYEAPCYIAWSARNRSPLIRIPASRGLSTRVEVRSVDPAANPYLAMAALLEAGLDGIRNSLTPPAPVDRNIYVMNAAELEENGISSLPGSLLEALAELEKDEVIKGALGEHIYANYKEAKEIEYDMFRTAVHPWERDQYLKMY</sequence>
<dbReference type="Pfam" id="PF00120">
    <property type="entry name" value="Gln-synt_C"/>
    <property type="match status" value="1"/>
</dbReference>
<feature type="binding site" evidence="13">
    <location>
        <position position="184"/>
    </location>
    <ligand>
        <name>ATP</name>
        <dbReference type="ChEBI" id="CHEBI:30616"/>
    </ligand>
</feature>
<feature type="binding site" evidence="12">
    <location>
        <position position="335"/>
    </location>
    <ligand>
        <name>L-glutamate</name>
        <dbReference type="ChEBI" id="CHEBI:29985"/>
    </ligand>
</feature>
<proteinExistence type="inferred from homology"/>
<evidence type="ECO:0000256" key="11">
    <source>
        <dbReference type="ARBA" id="ARBA00049436"/>
    </source>
</evidence>
<dbReference type="SUPFAM" id="SSF55931">
    <property type="entry name" value="Glutamine synthetase/guanido kinase"/>
    <property type="match status" value="1"/>
</dbReference>
<dbReference type="GO" id="GO:0006542">
    <property type="term" value="P:glutamine biosynthetic process"/>
    <property type="evidence" value="ECO:0007669"/>
    <property type="project" value="InterPro"/>
</dbReference>
<feature type="binding site" evidence="12">
    <location>
        <begin position="240"/>
        <end position="241"/>
    </location>
    <ligand>
        <name>L-glutamate</name>
        <dbReference type="ChEBI" id="CHEBI:29985"/>
    </ligand>
</feature>
<dbReference type="InterPro" id="IPR008146">
    <property type="entry name" value="Gln_synth_cat_dom"/>
</dbReference>
<evidence type="ECO:0000256" key="3">
    <source>
        <dbReference type="ARBA" id="ARBA00012937"/>
    </source>
</evidence>
<dbReference type="FunFam" id="3.10.20.70:FF:000005">
    <property type="entry name" value="Glutamine synthetase"/>
    <property type="match status" value="1"/>
</dbReference>
<evidence type="ECO:0000259" key="20">
    <source>
        <dbReference type="PROSITE" id="PS51987"/>
    </source>
</evidence>
<evidence type="ECO:0000256" key="10">
    <source>
        <dbReference type="ARBA" id="ARBA00022842"/>
    </source>
</evidence>
<keyword evidence="22" id="KW-1185">Reference proteome</keyword>
<evidence type="ECO:0000256" key="7">
    <source>
        <dbReference type="ARBA" id="ARBA00022723"/>
    </source>
</evidence>
<evidence type="ECO:0000313" key="22">
    <source>
        <dbReference type="Proteomes" id="UP000247416"/>
    </source>
</evidence>
<feature type="binding site" evidence="14">
    <location>
        <position position="189"/>
    </location>
    <ligand>
        <name>Mg(2+)</name>
        <dbReference type="ChEBI" id="CHEBI:18420"/>
        <label>1</label>
    </ligand>
</feature>
<feature type="binding site" evidence="14">
    <location>
        <position position="134"/>
    </location>
    <ligand>
        <name>Mg(2+)</name>
        <dbReference type="ChEBI" id="CHEBI:18420"/>
        <label>1</label>
    </ligand>
</feature>
<feature type="binding site" evidence="14">
    <location>
        <position position="245"/>
    </location>
    <ligand>
        <name>Mg(2+)</name>
        <dbReference type="ChEBI" id="CHEBI:18420"/>
        <label>1</label>
    </ligand>
</feature>
<evidence type="ECO:0000313" key="21">
    <source>
        <dbReference type="EMBL" id="PYF05771.1"/>
    </source>
</evidence>
<evidence type="ECO:0000256" key="9">
    <source>
        <dbReference type="ARBA" id="ARBA00022840"/>
    </source>
</evidence>
<dbReference type="EC" id="6.3.1.2" evidence="3 18"/>
<dbReference type="Gene3D" id="3.10.20.70">
    <property type="entry name" value="Glutamine synthetase, N-terminal domain"/>
    <property type="match status" value="1"/>
</dbReference>
<evidence type="ECO:0000256" key="6">
    <source>
        <dbReference type="ARBA" id="ARBA00022598"/>
    </source>
</evidence>
<evidence type="ECO:0000256" key="13">
    <source>
        <dbReference type="PIRSR" id="PIRSR604809-2"/>
    </source>
</evidence>
<evidence type="ECO:0000256" key="14">
    <source>
        <dbReference type="PIRSR" id="PIRSR604809-3"/>
    </source>
</evidence>
<dbReference type="RefSeq" id="WP_107935340.1">
    <property type="nucleotide sequence ID" value="NZ_CP085009.1"/>
</dbReference>
<comment type="subcellular location">
    <subcellularLocation>
        <location evidence="1">Cytoplasm</location>
    </subcellularLocation>
</comment>
<dbReference type="InterPro" id="IPR027303">
    <property type="entry name" value="Gln_synth_gly_rich_site"/>
</dbReference>
<dbReference type="PROSITE" id="PS51987">
    <property type="entry name" value="GS_CATALYTIC"/>
    <property type="match status" value="1"/>
</dbReference>
<feature type="binding site" evidence="14">
    <location>
        <position position="196"/>
    </location>
    <ligand>
        <name>Mg(2+)</name>
        <dbReference type="ChEBI" id="CHEBI:18420"/>
        <label>1</label>
    </ligand>
</feature>
<dbReference type="GO" id="GO:0004356">
    <property type="term" value="F:glutamine synthetase activity"/>
    <property type="evidence" value="ECO:0007669"/>
    <property type="project" value="UniProtKB-EC"/>
</dbReference>
<feature type="binding site" evidence="13">
    <location>
        <position position="316"/>
    </location>
    <ligand>
        <name>ATP</name>
        <dbReference type="ChEBI" id="CHEBI:30616"/>
    </ligand>
</feature>
<gene>
    <name evidence="21" type="ORF">BJ095_11541</name>
</gene>
<comment type="catalytic activity">
    <reaction evidence="11 18">
        <text>L-glutamate + NH4(+) + ATP = L-glutamine + ADP + phosphate + H(+)</text>
        <dbReference type="Rhea" id="RHEA:16169"/>
        <dbReference type="ChEBI" id="CHEBI:15378"/>
        <dbReference type="ChEBI" id="CHEBI:28938"/>
        <dbReference type="ChEBI" id="CHEBI:29985"/>
        <dbReference type="ChEBI" id="CHEBI:30616"/>
        <dbReference type="ChEBI" id="CHEBI:43474"/>
        <dbReference type="ChEBI" id="CHEBI:58359"/>
        <dbReference type="ChEBI" id="CHEBI:456216"/>
        <dbReference type="EC" id="6.3.1.2"/>
    </reaction>
</comment>
<feature type="binding site" evidence="12">
    <location>
        <position position="316"/>
    </location>
    <ligand>
        <name>L-glutamate</name>
        <dbReference type="ChEBI" id="CHEBI:29985"/>
    </ligand>
</feature>
<feature type="domain" description="GS beta-grasp" evidence="19">
    <location>
        <begin position="16"/>
        <end position="101"/>
    </location>
</feature>
<dbReference type="AlphaFoldDB" id="A0A318TLQ2"/>
<dbReference type="EMBL" id="QJTJ01000015">
    <property type="protein sequence ID" value="PYF05771.1"/>
    <property type="molecule type" value="Genomic_DNA"/>
</dbReference>
<dbReference type="PANTHER" id="PTHR43785:SF12">
    <property type="entry name" value="TYPE-1 GLUTAMINE SYNTHETASE 2"/>
    <property type="match status" value="1"/>
</dbReference>
<dbReference type="GO" id="GO:0005524">
    <property type="term" value="F:ATP binding"/>
    <property type="evidence" value="ECO:0007669"/>
    <property type="project" value="UniProtKB-KW"/>
</dbReference>
<evidence type="ECO:0000256" key="15">
    <source>
        <dbReference type="PIRSR" id="PIRSR604809-50"/>
    </source>
</evidence>
<evidence type="ECO:0000256" key="18">
    <source>
        <dbReference type="RuleBase" id="RU004356"/>
    </source>
</evidence>
<dbReference type="SMART" id="SM01230">
    <property type="entry name" value="Gln-synt_C"/>
    <property type="match status" value="1"/>
</dbReference>
<dbReference type="GO" id="GO:0005737">
    <property type="term" value="C:cytoplasm"/>
    <property type="evidence" value="ECO:0007669"/>
    <property type="project" value="UniProtKB-SubCell"/>
</dbReference>
<dbReference type="PANTHER" id="PTHR43785">
    <property type="entry name" value="GAMMA-GLUTAMYLPUTRESCINE SYNTHETASE"/>
    <property type="match status" value="1"/>
</dbReference>
<dbReference type="InterPro" id="IPR004809">
    <property type="entry name" value="Gln_synth_I"/>
</dbReference>
<protein>
    <recommendedName>
        <fullName evidence="4 18">Glutamine synthetase</fullName>
        <ecNumber evidence="3 18">6.3.1.2</ecNumber>
    </recommendedName>
</protein>
<keyword evidence="10 14" id="KW-0460">Magnesium</keyword>
<evidence type="ECO:0000256" key="17">
    <source>
        <dbReference type="RuleBase" id="RU000384"/>
    </source>
</evidence>
<keyword evidence="9 13" id="KW-0067">ATP-binding</keyword>
<dbReference type="Pfam" id="PF03951">
    <property type="entry name" value="Gln-synt_N"/>
    <property type="match status" value="1"/>
</dbReference>
<keyword evidence="15" id="KW-0597">Phosphoprotein</keyword>
<feature type="binding site" evidence="14">
    <location>
        <position position="333"/>
    </location>
    <ligand>
        <name>Mg(2+)</name>
        <dbReference type="ChEBI" id="CHEBI:18420"/>
        <label>1</label>
    </ligand>
</feature>
<evidence type="ECO:0000256" key="8">
    <source>
        <dbReference type="ARBA" id="ARBA00022741"/>
    </source>
</evidence>
<dbReference type="Proteomes" id="UP000247416">
    <property type="component" value="Unassembled WGS sequence"/>
</dbReference>
<dbReference type="GO" id="GO:0046872">
    <property type="term" value="F:metal ion binding"/>
    <property type="evidence" value="ECO:0007669"/>
    <property type="project" value="UniProtKB-KW"/>
</dbReference>
<comment type="cofactor">
    <cofactor evidence="14">
        <name>Mg(2+)</name>
        <dbReference type="ChEBI" id="CHEBI:18420"/>
    </cofactor>
    <text evidence="14">Binds 2 Mg(2+) ions per subunit.</text>
</comment>
<feature type="binding site" evidence="12">
    <location>
        <position position="298"/>
    </location>
    <ligand>
        <name>L-glutamate</name>
        <dbReference type="ChEBI" id="CHEBI:29985"/>
    </ligand>
</feature>
<evidence type="ECO:0000256" key="2">
    <source>
        <dbReference type="ARBA" id="ARBA00009897"/>
    </source>
</evidence>
<name>A0A318TLQ2_9BACL</name>
<keyword evidence="6 18" id="KW-0436">Ligase</keyword>
<dbReference type="PROSITE" id="PS00181">
    <property type="entry name" value="GLNA_ATP"/>
    <property type="match status" value="1"/>
</dbReference>
<feature type="binding site" evidence="14">
    <location>
        <position position="132"/>
    </location>
    <ligand>
        <name>Mg(2+)</name>
        <dbReference type="ChEBI" id="CHEBI:18420"/>
        <label>1</label>
    </ligand>
</feature>
<evidence type="ECO:0000259" key="19">
    <source>
        <dbReference type="PROSITE" id="PS51986"/>
    </source>
</evidence>
<feature type="modified residue" description="O-AMP-tyrosine" evidence="15">
    <location>
        <position position="373"/>
    </location>
</feature>
<evidence type="ECO:0000256" key="4">
    <source>
        <dbReference type="ARBA" id="ARBA00021364"/>
    </source>
</evidence>
<dbReference type="InterPro" id="IPR008147">
    <property type="entry name" value="Gln_synt_N"/>
</dbReference>
<evidence type="ECO:0000256" key="5">
    <source>
        <dbReference type="ARBA" id="ARBA00022490"/>
    </source>
</evidence>
<keyword evidence="8 13" id="KW-0547">Nucleotide-binding</keyword>
<dbReference type="Gene3D" id="3.30.590.10">
    <property type="entry name" value="Glutamine synthetase/guanido kinase, catalytic domain"/>
    <property type="match status" value="1"/>
</dbReference>
<evidence type="ECO:0000256" key="1">
    <source>
        <dbReference type="ARBA" id="ARBA00004496"/>
    </source>
</evidence>
<dbReference type="InterPro" id="IPR014746">
    <property type="entry name" value="Gln_synth/guanido_kin_cat_dom"/>
</dbReference>
<feature type="binding site" evidence="13">
    <location>
        <begin position="199"/>
        <end position="201"/>
    </location>
    <ligand>
        <name>ATP</name>
        <dbReference type="ChEBI" id="CHEBI:30616"/>
    </ligand>
</feature>
<dbReference type="InterPro" id="IPR036651">
    <property type="entry name" value="Gln_synt_N_sf"/>
</dbReference>
<keyword evidence="7 14" id="KW-0479">Metal-binding</keyword>
<feature type="binding site" evidence="12">
    <location>
        <position position="304"/>
    </location>
    <ligand>
        <name>L-glutamate</name>
        <dbReference type="ChEBI" id="CHEBI:29985"/>
    </ligand>
</feature>
<dbReference type="FunFam" id="3.30.590.10:FF:000003">
    <property type="entry name" value="Glutamine synthetase 2"/>
    <property type="match status" value="1"/>
</dbReference>
<dbReference type="InterPro" id="IPR027302">
    <property type="entry name" value="Gln_synth_N_conserv_site"/>
</dbReference>